<gene>
    <name evidence="3" type="ORF">IFO71_10215</name>
</gene>
<dbReference type="EMBL" id="JACYTR010000017">
    <property type="protein sequence ID" value="MBD8526110.1"/>
    <property type="molecule type" value="Genomic_DNA"/>
</dbReference>
<dbReference type="GO" id="GO:0008236">
    <property type="term" value="F:serine-type peptidase activity"/>
    <property type="evidence" value="ECO:0007669"/>
    <property type="project" value="InterPro"/>
</dbReference>
<keyword evidence="1" id="KW-0732">Signal</keyword>
<accession>A0AAW3ZJ58</accession>
<feature type="domain" description="Peptidase S9 prolyl oligopeptidase catalytic" evidence="2">
    <location>
        <begin position="137"/>
        <end position="282"/>
    </location>
</feature>
<evidence type="ECO:0000256" key="1">
    <source>
        <dbReference type="SAM" id="SignalP"/>
    </source>
</evidence>
<feature type="signal peptide" evidence="1">
    <location>
        <begin position="1"/>
        <end position="33"/>
    </location>
</feature>
<proteinExistence type="predicted"/>
<dbReference type="Pfam" id="PF00326">
    <property type="entry name" value="Peptidase_S9"/>
    <property type="match status" value="1"/>
</dbReference>
<sequence>MKLAAPSRIAMLRTFSLCALLLLGAGCKTLSIADKDLLPKTPDPTDAPTIETSLAGQDFQLRIHQISAHDGTLLHAAQVIRDPSFPTVLYFGGNVSRVSRELPMLVKETADMQVNLLMTDHRGNGRSAGTASLLAHYHDGLAAYDFARHELGIAAEQLVVHGMSMGSMKASYVALHRPVAGLVLEGSATTSEQWADTIMPWYAKPFVRIELAESLRGQGALYAVKHQSAPLLVIVGSKDTQTKPVLSQRLYEAARQAGYSAELLVVKGAGHGNALGFADAQQSYSRWLNAVLGRPAKLAAQH</sequence>
<dbReference type="AlphaFoldDB" id="A0AAW3ZJ58"/>
<feature type="chain" id="PRO_5043542875" evidence="1">
    <location>
        <begin position="34"/>
        <end position="302"/>
    </location>
</feature>
<dbReference type="PANTHER" id="PTHR12277">
    <property type="entry name" value="ALPHA/BETA HYDROLASE DOMAIN-CONTAINING PROTEIN"/>
    <property type="match status" value="1"/>
</dbReference>
<dbReference type="PROSITE" id="PS51257">
    <property type="entry name" value="PROKAR_LIPOPROTEIN"/>
    <property type="match status" value="1"/>
</dbReference>
<protein>
    <submittedName>
        <fullName evidence="3">Alpha/beta hydrolase</fullName>
    </submittedName>
</protein>
<keyword evidence="4" id="KW-1185">Reference proteome</keyword>
<organism evidence="3 4">
    <name type="scientific">Pseudomarimonas arenosa</name>
    <dbReference type="NCBI Taxonomy" id="2774145"/>
    <lineage>
        <taxon>Bacteria</taxon>
        <taxon>Pseudomonadati</taxon>
        <taxon>Pseudomonadota</taxon>
        <taxon>Gammaproteobacteria</taxon>
        <taxon>Lysobacterales</taxon>
        <taxon>Lysobacteraceae</taxon>
        <taxon>Pseudomarimonas</taxon>
    </lineage>
</organism>
<reference evidence="3 4" key="1">
    <citation type="submission" date="2020-09" db="EMBL/GenBank/DDBJ databases">
        <title>Pseudoxanthomonas sp. CAU 1598 isolated from sand of Yaerae Beach.</title>
        <authorList>
            <person name="Kim W."/>
        </authorList>
    </citation>
    <scope>NUCLEOTIDE SEQUENCE [LARGE SCALE GENOMIC DNA]</scope>
    <source>
        <strain evidence="3 4">CAU 1598</strain>
    </source>
</reference>
<dbReference type="Gene3D" id="3.40.50.1820">
    <property type="entry name" value="alpha/beta hydrolase"/>
    <property type="match status" value="1"/>
</dbReference>
<name>A0AAW3ZJ58_9GAMM</name>
<dbReference type="Proteomes" id="UP000613768">
    <property type="component" value="Unassembled WGS sequence"/>
</dbReference>
<dbReference type="RefSeq" id="WP_192029532.1">
    <property type="nucleotide sequence ID" value="NZ_JACYTR010000017.1"/>
</dbReference>
<keyword evidence="3" id="KW-0378">Hydrolase</keyword>
<evidence type="ECO:0000259" key="2">
    <source>
        <dbReference type="Pfam" id="PF00326"/>
    </source>
</evidence>
<comment type="caution">
    <text evidence="3">The sequence shown here is derived from an EMBL/GenBank/DDBJ whole genome shotgun (WGS) entry which is preliminary data.</text>
</comment>
<dbReference type="InterPro" id="IPR001375">
    <property type="entry name" value="Peptidase_S9_cat"/>
</dbReference>
<dbReference type="SUPFAM" id="SSF53474">
    <property type="entry name" value="alpha/beta-Hydrolases"/>
    <property type="match status" value="1"/>
</dbReference>
<dbReference type="InterPro" id="IPR029058">
    <property type="entry name" value="AB_hydrolase_fold"/>
</dbReference>
<evidence type="ECO:0000313" key="4">
    <source>
        <dbReference type="Proteomes" id="UP000613768"/>
    </source>
</evidence>
<dbReference type="GO" id="GO:0006508">
    <property type="term" value="P:proteolysis"/>
    <property type="evidence" value="ECO:0007669"/>
    <property type="project" value="InterPro"/>
</dbReference>
<dbReference type="PANTHER" id="PTHR12277:SF81">
    <property type="entry name" value="PROTEIN ABHD13"/>
    <property type="match status" value="1"/>
</dbReference>
<evidence type="ECO:0000313" key="3">
    <source>
        <dbReference type="EMBL" id="MBD8526110.1"/>
    </source>
</evidence>